<evidence type="ECO:0000313" key="2">
    <source>
        <dbReference type="Proteomes" id="UP001596067"/>
    </source>
</evidence>
<dbReference type="Proteomes" id="UP001596067">
    <property type="component" value="Unassembled WGS sequence"/>
</dbReference>
<organism evidence="1 2">
    <name type="scientific">Kitasatospora aburaviensis</name>
    <dbReference type="NCBI Taxonomy" id="67265"/>
    <lineage>
        <taxon>Bacteria</taxon>
        <taxon>Bacillati</taxon>
        <taxon>Actinomycetota</taxon>
        <taxon>Actinomycetes</taxon>
        <taxon>Kitasatosporales</taxon>
        <taxon>Streptomycetaceae</taxon>
        <taxon>Kitasatospora</taxon>
    </lineage>
</organism>
<accession>A0ABW1F128</accession>
<gene>
    <name evidence="1" type="ORF">ACFP0N_22835</name>
</gene>
<dbReference type="RefSeq" id="WP_313767098.1">
    <property type="nucleotide sequence ID" value="NZ_BAAAVH010000020.1"/>
</dbReference>
<protein>
    <submittedName>
        <fullName evidence="1">Uncharacterized protein</fullName>
    </submittedName>
</protein>
<evidence type="ECO:0000313" key="1">
    <source>
        <dbReference type="EMBL" id="MFC5887805.1"/>
    </source>
</evidence>
<reference evidence="2" key="1">
    <citation type="journal article" date="2019" name="Int. J. Syst. Evol. Microbiol.">
        <title>The Global Catalogue of Microorganisms (GCM) 10K type strain sequencing project: providing services to taxonomists for standard genome sequencing and annotation.</title>
        <authorList>
            <consortium name="The Broad Institute Genomics Platform"/>
            <consortium name="The Broad Institute Genome Sequencing Center for Infectious Disease"/>
            <person name="Wu L."/>
            <person name="Ma J."/>
        </authorList>
    </citation>
    <scope>NUCLEOTIDE SEQUENCE [LARGE SCALE GENOMIC DNA]</scope>
    <source>
        <strain evidence="2">CGMCC 4.1469</strain>
    </source>
</reference>
<dbReference type="EMBL" id="JBHSOD010000031">
    <property type="protein sequence ID" value="MFC5887805.1"/>
    <property type="molecule type" value="Genomic_DNA"/>
</dbReference>
<proteinExistence type="predicted"/>
<sequence length="186" mass="19861">MAGTGFGVDPQALKLAEEGINGAIEELQKLGIAGFAESGRGFSELEMTGMEAGDPDLGTVFTEFCERWSWGVRKLVQEGTTIAGKLGLSAGYYHEQEKYANGLLKDVVAAGIGNPHQTEEQIEGKSWDQVLGDNPYTQITNPDFSPESADKAFDNMKKTWKDVAKEKAEGPFGINKAIAEAAGGNG</sequence>
<keyword evidence="2" id="KW-1185">Reference proteome</keyword>
<name>A0ABW1F128_9ACTN</name>
<comment type="caution">
    <text evidence="1">The sequence shown here is derived from an EMBL/GenBank/DDBJ whole genome shotgun (WGS) entry which is preliminary data.</text>
</comment>